<dbReference type="EMBL" id="BAAAFD010000024">
    <property type="protein sequence ID" value="GAA0860317.1"/>
    <property type="molecule type" value="Genomic_DNA"/>
</dbReference>
<evidence type="ECO:0000313" key="1">
    <source>
        <dbReference type="EMBL" id="GAA0860317.1"/>
    </source>
</evidence>
<dbReference type="RefSeq" id="WP_343862681.1">
    <property type="nucleotide sequence ID" value="NZ_BAAAFD010000024.1"/>
</dbReference>
<proteinExistence type="predicted"/>
<name>A0ABP3X885_9ALTE</name>
<reference evidence="2" key="1">
    <citation type="journal article" date="2019" name="Int. J. Syst. Evol. Microbiol.">
        <title>The Global Catalogue of Microorganisms (GCM) 10K type strain sequencing project: providing services to taxonomists for standard genome sequencing and annotation.</title>
        <authorList>
            <consortium name="The Broad Institute Genomics Platform"/>
            <consortium name="The Broad Institute Genome Sequencing Center for Infectious Disease"/>
            <person name="Wu L."/>
            <person name="Ma J."/>
        </authorList>
    </citation>
    <scope>NUCLEOTIDE SEQUENCE [LARGE SCALE GENOMIC DNA]</scope>
    <source>
        <strain evidence="2">JCM 15896</strain>
    </source>
</reference>
<dbReference type="Proteomes" id="UP001500359">
    <property type="component" value="Unassembled WGS sequence"/>
</dbReference>
<accession>A0ABP3X885</accession>
<comment type="caution">
    <text evidence="1">The sequence shown here is derived from an EMBL/GenBank/DDBJ whole genome shotgun (WGS) entry which is preliminary data.</text>
</comment>
<organism evidence="1 2">
    <name type="scientific">Aliiglaciecola litoralis</name>
    <dbReference type="NCBI Taxonomy" id="582857"/>
    <lineage>
        <taxon>Bacteria</taxon>
        <taxon>Pseudomonadati</taxon>
        <taxon>Pseudomonadota</taxon>
        <taxon>Gammaproteobacteria</taxon>
        <taxon>Alteromonadales</taxon>
        <taxon>Alteromonadaceae</taxon>
        <taxon>Aliiglaciecola</taxon>
    </lineage>
</organism>
<evidence type="ECO:0000313" key="2">
    <source>
        <dbReference type="Proteomes" id="UP001500359"/>
    </source>
</evidence>
<sequence length="114" mass="13186">MNKFTFLLFLIAFAGAIFFGNKAYRLEERLELATYLFQDAQNGHILSEQIWVRTLIDIEKLRRTDPIEAGEVAQMIICEYPKSIEDYKDIQTISKTAIESLKLTKSEVELYCGN</sequence>
<protein>
    <submittedName>
        <fullName evidence="1">Uncharacterized protein</fullName>
    </submittedName>
</protein>
<keyword evidence="2" id="KW-1185">Reference proteome</keyword>
<gene>
    <name evidence="1" type="ORF">GCM10009114_36940</name>
</gene>